<keyword evidence="3" id="KW-1185">Reference proteome</keyword>
<gene>
    <name evidence="2" type="ORF">CALCODRAFT_456463</name>
</gene>
<dbReference type="AlphaFoldDB" id="A0A165ECS6"/>
<evidence type="ECO:0000256" key="1">
    <source>
        <dbReference type="SAM" id="MobiDB-lite"/>
    </source>
</evidence>
<dbReference type="InParanoid" id="A0A165ECS6"/>
<reference evidence="2 3" key="1">
    <citation type="journal article" date="2016" name="Mol. Biol. Evol.">
        <title>Comparative Genomics of Early-Diverging Mushroom-Forming Fungi Provides Insights into the Origins of Lignocellulose Decay Capabilities.</title>
        <authorList>
            <person name="Nagy L.G."/>
            <person name="Riley R."/>
            <person name="Tritt A."/>
            <person name="Adam C."/>
            <person name="Daum C."/>
            <person name="Floudas D."/>
            <person name="Sun H."/>
            <person name="Yadav J.S."/>
            <person name="Pangilinan J."/>
            <person name="Larsson K.H."/>
            <person name="Matsuura K."/>
            <person name="Barry K."/>
            <person name="Labutti K."/>
            <person name="Kuo R."/>
            <person name="Ohm R.A."/>
            <person name="Bhattacharya S.S."/>
            <person name="Shirouzu T."/>
            <person name="Yoshinaga Y."/>
            <person name="Martin F.M."/>
            <person name="Grigoriev I.V."/>
            <person name="Hibbett D.S."/>
        </authorList>
    </citation>
    <scope>NUCLEOTIDE SEQUENCE [LARGE SCALE GENOMIC DNA]</scope>
    <source>
        <strain evidence="2 3">HHB12733</strain>
    </source>
</reference>
<dbReference type="EMBL" id="KV424011">
    <property type="protein sequence ID" value="KZT54575.1"/>
    <property type="molecule type" value="Genomic_DNA"/>
</dbReference>
<feature type="compositionally biased region" description="Low complexity" evidence="1">
    <location>
        <begin position="1"/>
        <end position="38"/>
    </location>
</feature>
<dbReference type="OrthoDB" id="4085451at2759"/>
<organism evidence="2 3">
    <name type="scientific">Calocera cornea HHB12733</name>
    <dbReference type="NCBI Taxonomy" id="1353952"/>
    <lineage>
        <taxon>Eukaryota</taxon>
        <taxon>Fungi</taxon>
        <taxon>Dikarya</taxon>
        <taxon>Basidiomycota</taxon>
        <taxon>Agaricomycotina</taxon>
        <taxon>Dacrymycetes</taxon>
        <taxon>Dacrymycetales</taxon>
        <taxon>Dacrymycetaceae</taxon>
        <taxon>Calocera</taxon>
    </lineage>
</organism>
<protein>
    <submittedName>
        <fullName evidence="2">Uncharacterized protein</fullName>
    </submittedName>
</protein>
<name>A0A165ECS6_9BASI</name>
<sequence length="192" mass="21052">MGASSSKAARQATQAAAKPRPSWAGATAESIEAAARARPSTVGRASATKDEFIKQDSQDPQLLAQLNRLGPVSVTPQNMPFQTAQSVRMARIYQSRQANEELQETDQRNRTSASSLADMLNERKEARTQADLVNIAKDYSVDVEVLNTLARYVNAPTVGPQIQREIKDEDDEGMPKFNAHWTTAPIDAQVKK</sequence>
<evidence type="ECO:0000313" key="2">
    <source>
        <dbReference type="EMBL" id="KZT54575.1"/>
    </source>
</evidence>
<feature type="region of interest" description="Disordered" evidence="1">
    <location>
        <begin position="1"/>
        <end position="59"/>
    </location>
</feature>
<feature type="compositionally biased region" description="Basic and acidic residues" evidence="1">
    <location>
        <begin position="47"/>
        <end position="57"/>
    </location>
</feature>
<feature type="region of interest" description="Disordered" evidence="1">
    <location>
        <begin position="172"/>
        <end position="192"/>
    </location>
</feature>
<evidence type="ECO:0000313" key="3">
    <source>
        <dbReference type="Proteomes" id="UP000076842"/>
    </source>
</evidence>
<dbReference type="Proteomes" id="UP000076842">
    <property type="component" value="Unassembled WGS sequence"/>
</dbReference>
<accession>A0A165ECS6</accession>
<proteinExistence type="predicted"/>